<evidence type="ECO:0000313" key="2">
    <source>
        <dbReference type="EMBL" id="PGG97414.1"/>
    </source>
</evidence>
<accession>A0A2B7WL91</accession>
<sequence>MVKPIGGYWAACATTQRKFHPQLRRVAYAGCRRSPDAACHVSLTSGVVKPIGDDQPTYLPIDWLPDNARDCLREQNKSRKRKRGQQEKDHSRKRQRVSNEHLRSLHSYRRKE</sequence>
<organism evidence="2 3">
    <name type="scientific">Polytolypa hystricis (strain UAMH7299)</name>
    <dbReference type="NCBI Taxonomy" id="1447883"/>
    <lineage>
        <taxon>Eukaryota</taxon>
        <taxon>Fungi</taxon>
        <taxon>Dikarya</taxon>
        <taxon>Ascomycota</taxon>
        <taxon>Pezizomycotina</taxon>
        <taxon>Eurotiomycetes</taxon>
        <taxon>Eurotiomycetidae</taxon>
        <taxon>Onygenales</taxon>
        <taxon>Onygenales incertae sedis</taxon>
        <taxon>Polytolypa</taxon>
    </lineage>
</organism>
<comment type="caution">
    <text evidence="2">The sequence shown here is derived from an EMBL/GenBank/DDBJ whole genome shotgun (WGS) entry which is preliminary data.</text>
</comment>
<evidence type="ECO:0000256" key="1">
    <source>
        <dbReference type="SAM" id="MobiDB-lite"/>
    </source>
</evidence>
<evidence type="ECO:0000313" key="3">
    <source>
        <dbReference type="Proteomes" id="UP000224634"/>
    </source>
</evidence>
<dbReference type="Proteomes" id="UP000224634">
    <property type="component" value="Unassembled WGS sequence"/>
</dbReference>
<dbReference type="AlphaFoldDB" id="A0A2B7WL91"/>
<gene>
    <name evidence="2" type="ORF">AJ80_09705</name>
</gene>
<dbReference type="EMBL" id="PDNA01000322">
    <property type="protein sequence ID" value="PGG97414.1"/>
    <property type="molecule type" value="Genomic_DNA"/>
</dbReference>
<keyword evidence="3" id="KW-1185">Reference proteome</keyword>
<name>A0A2B7WL91_POLH7</name>
<reference evidence="2 3" key="1">
    <citation type="submission" date="2017-10" db="EMBL/GenBank/DDBJ databases">
        <title>Comparative genomics in systemic dimorphic fungi from Ajellomycetaceae.</title>
        <authorList>
            <person name="Munoz J.F."/>
            <person name="Mcewen J.G."/>
            <person name="Clay O.K."/>
            <person name="Cuomo C.A."/>
        </authorList>
    </citation>
    <scope>NUCLEOTIDE SEQUENCE [LARGE SCALE GENOMIC DNA]</scope>
    <source>
        <strain evidence="2 3">UAMH7299</strain>
    </source>
</reference>
<feature type="region of interest" description="Disordered" evidence="1">
    <location>
        <begin position="70"/>
        <end position="112"/>
    </location>
</feature>
<proteinExistence type="predicted"/>
<protein>
    <submittedName>
        <fullName evidence="2">Uncharacterized protein</fullName>
    </submittedName>
</protein>